<dbReference type="Proteomes" id="UP000634004">
    <property type="component" value="Unassembled WGS sequence"/>
</dbReference>
<keyword evidence="5" id="KW-1185">Reference proteome</keyword>
<dbReference type="CDD" id="cd05233">
    <property type="entry name" value="SDR_c"/>
    <property type="match status" value="1"/>
</dbReference>
<gene>
    <name evidence="4" type="ORF">GCM10009069_19270</name>
</gene>
<dbReference type="GO" id="GO:0016491">
    <property type="term" value="F:oxidoreductase activity"/>
    <property type="evidence" value="ECO:0007669"/>
    <property type="project" value="UniProtKB-KW"/>
</dbReference>
<accession>A0A8J3CSL7</accession>
<dbReference type="InterPro" id="IPR002347">
    <property type="entry name" value="SDR_fam"/>
</dbReference>
<dbReference type="RefSeq" id="WP_189497861.1">
    <property type="nucleotide sequence ID" value="NZ_BMZH01000007.1"/>
</dbReference>
<evidence type="ECO:0000313" key="5">
    <source>
        <dbReference type="Proteomes" id="UP000634004"/>
    </source>
</evidence>
<evidence type="ECO:0000256" key="1">
    <source>
        <dbReference type="ARBA" id="ARBA00006484"/>
    </source>
</evidence>
<sequence>MRDPFSPFIYDLSDRVALVTGASSGLGARMAKVLAAHGAKVALAARRVDKLSELKAEIERRGGTAMAVELDVTSEAQTIAAYDAIESSLGPVDTVIANAGIAMDKGRATDNPIEDFDTTYNVNLKGVFLTAREGAKRMIEAGSRDSERGRIVMISSITSFDISPHLAFYSATKAGVSQMGRVLAHDWARMGVNVNMIAPGYIQTEINDGMFDTPAGQKMLAGWPRRRVIDSDALDGVVLYLCSDQSRQITGTVTTVDDGQALN</sequence>
<name>A0A8J3CSL7_9PROT</name>
<dbReference type="SUPFAM" id="SSF51735">
    <property type="entry name" value="NAD(P)-binding Rossmann-fold domains"/>
    <property type="match status" value="1"/>
</dbReference>
<evidence type="ECO:0000313" key="4">
    <source>
        <dbReference type="EMBL" id="GHA96385.1"/>
    </source>
</evidence>
<dbReference type="PRINTS" id="PR00080">
    <property type="entry name" value="SDRFAMILY"/>
</dbReference>
<protein>
    <submittedName>
        <fullName evidence="4">Short-chain dehydrogenase/reductase</fullName>
    </submittedName>
</protein>
<reference evidence="4" key="1">
    <citation type="journal article" date="2014" name="Int. J. Syst. Evol. Microbiol.">
        <title>Complete genome sequence of Corynebacterium casei LMG S-19264T (=DSM 44701T), isolated from a smear-ripened cheese.</title>
        <authorList>
            <consortium name="US DOE Joint Genome Institute (JGI-PGF)"/>
            <person name="Walter F."/>
            <person name="Albersmeier A."/>
            <person name="Kalinowski J."/>
            <person name="Ruckert C."/>
        </authorList>
    </citation>
    <scope>NUCLEOTIDE SEQUENCE</scope>
    <source>
        <strain evidence="4">KCTC 32513</strain>
    </source>
</reference>
<dbReference type="InterPro" id="IPR036291">
    <property type="entry name" value="NAD(P)-bd_dom_sf"/>
</dbReference>
<proteinExistence type="inferred from homology"/>
<comment type="similarity">
    <text evidence="1 3">Belongs to the short-chain dehydrogenases/reductases (SDR) family.</text>
</comment>
<dbReference type="Gene3D" id="3.40.50.720">
    <property type="entry name" value="NAD(P)-binding Rossmann-like Domain"/>
    <property type="match status" value="1"/>
</dbReference>
<dbReference type="Pfam" id="PF00106">
    <property type="entry name" value="adh_short"/>
    <property type="match status" value="1"/>
</dbReference>
<keyword evidence="2" id="KW-0560">Oxidoreductase</keyword>
<evidence type="ECO:0000256" key="2">
    <source>
        <dbReference type="ARBA" id="ARBA00023002"/>
    </source>
</evidence>
<organism evidence="4 5">
    <name type="scientific">Algimonas arctica</name>
    <dbReference type="NCBI Taxonomy" id="1479486"/>
    <lineage>
        <taxon>Bacteria</taxon>
        <taxon>Pseudomonadati</taxon>
        <taxon>Pseudomonadota</taxon>
        <taxon>Alphaproteobacteria</taxon>
        <taxon>Maricaulales</taxon>
        <taxon>Robiginitomaculaceae</taxon>
        <taxon>Algimonas</taxon>
    </lineage>
</organism>
<dbReference type="PANTHER" id="PTHR43669">
    <property type="entry name" value="5-KETO-D-GLUCONATE 5-REDUCTASE"/>
    <property type="match status" value="1"/>
</dbReference>
<dbReference type="AlphaFoldDB" id="A0A8J3CSL7"/>
<dbReference type="InterPro" id="IPR020904">
    <property type="entry name" value="Sc_DH/Rdtase_CS"/>
</dbReference>
<reference evidence="4" key="2">
    <citation type="submission" date="2020-09" db="EMBL/GenBank/DDBJ databases">
        <authorList>
            <person name="Sun Q."/>
            <person name="Kim S."/>
        </authorList>
    </citation>
    <scope>NUCLEOTIDE SEQUENCE</scope>
    <source>
        <strain evidence="4">KCTC 32513</strain>
    </source>
</reference>
<dbReference type="PANTHER" id="PTHR43669:SF3">
    <property type="entry name" value="ALCOHOL DEHYDROGENASE, PUTATIVE (AFU_ORTHOLOGUE AFUA_3G03445)-RELATED"/>
    <property type="match status" value="1"/>
</dbReference>
<dbReference type="FunFam" id="3.40.50.720:FF:000084">
    <property type="entry name" value="Short-chain dehydrogenase reductase"/>
    <property type="match status" value="1"/>
</dbReference>
<dbReference type="PRINTS" id="PR00081">
    <property type="entry name" value="GDHRDH"/>
</dbReference>
<comment type="caution">
    <text evidence="4">The sequence shown here is derived from an EMBL/GenBank/DDBJ whole genome shotgun (WGS) entry which is preliminary data.</text>
</comment>
<dbReference type="EMBL" id="BMZH01000007">
    <property type="protein sequence ID" value="GHA96385.1"/>
    <property type="molecule type" value="Genomic_DNA"/>
</dbReference>
<evidence type="ECO:0000256" key="3">
    <source>
        <dbReference type="RuleBase" id="RU000363"/>
    </source>
</evidence>
<dbReference type="PROSITE" id="PS00061">
    <property type="entry name" value="ADH_SHORT"/>
    <property type="match status" value="1"/>
</dbReference>